<proteinExistence type="inferred from homology"/>
<feature type="domain" description="GINS subunit" evidence="7">
    <location>
        <begin position="132"/>
        <end position="214"/>
    </location>
</feature>
<evidence type="ECO:0000313" key="9">
    <source>
        <dbReference type="EMBL" id="CAD8885565.1"/>
    </source>
</evidence>
<comment type="subcellular location">
    <subcellularLocation>
        <location evidence="1">Nucleus</location>
    </subcellularLocation>
</comment>
<dbReference type="AlphaFoldDB" id="A0A7S1BFA1"/>
<dbReference type="PANTHER" id="PTHR21206">
    <property type="entry name" value="SLD5 PROTEIN"/>
    <property type="match status" value="1"/>
</dbReference>
<dbReference type="Gene3D" id="1.20.58.1030">
    <property type="match status" value="1"/>
</dbReference>
<evidence type="ECO:0000256" key="2">
    <source>
        <dbReference type="ARBA" id="ARBA00008187"/>
    </source>
</evidence>
<organism evidence="9">
    <name type="scientific">Corethron hystrix</name>
    <dbReference type="NCBI Taxonomy" id="216773"/>
    <lineage>
        <taxon>Eukaryota</taxon>
        <taxon>Sar</taxon>
        <taxon>Stramenopiles</taxon>
        <taxon>Ochrophyta</taxon>
        <taxon>Bacillariophyta</taxon>
        <taxon>Coscinodiscophyceae</taxon>
        <taxon>Corethrophycidae</taxon>
        <taxon>Corethrales</taxon>
        <taxon>Corethraceae</taxon>
        <taxon>Corethron</taxon>
    </lineage>
</organism>
<comment type="similarity">
    <text evidence="2">Belongs to the GINS4/SLD5 family.</text>
</comment>
<dbReference type="InterPro" id="IPR021151">
    <property type="entry name" value="GINS_A"/>
</dbReference>
<evidence type="ECO:0000259" key="8">
    <source>
        <dbReference type="Pfam" id="PF16922"/>
    </source>
</evidence>
<dbReference type="InterPro" id="IPR031633">
    <property type="entry name" value="SLD5_C"/>
</dbReference>
<feature type="region of interest" description="Disordered" evidence="6">
    <location>
        <begin position="1"/>
        <end position="87"/>
    </location>
</feature>
<evidence type="ECO:0000256" key="1">
    <source>
        <dbReference type="ARBA" id="ARBA00004123"/>
    </source>
</evidence>
<keyword evidence="4" id="KW-0235">DNA replication</keyword>
<dbReference type="GO" id="GO:0000811">
    <property type="term" value="C:GINS complex"/>
    <property type="evidence" value="ECO:0007669"/>
    <property type="project" value="TreeGrafter"/>
</dbReference>
<dbReference type="SUPFAM" id="SSF158573">
    <property type="entry name" value="GINS helical bundle-like"/>
    <property type="match status" value="1"/>
</dbReference>
<name>A0A7S1BFA1_9STRA</name>
<sequence>MADFDNLLDFPEETEGAINDNENLENNTRHSFEDLHQDGSESNRNPSRSQEVEGATTTLAEVRVPRNSSDDDDGGSHVSSEGYEGEGEDSDFLYLLDLWTSERSCPELLPYGHDIVDLFKRLLDEQEEKLSTSSATKKSNSSHPSMVNVILCREELGRIKYILTDYLRLRLKKIERFALFARENWASEEGRMSPDEVNYLRGYGTILEGHLSSIVLQRLPDPYQSLTDPEMIDGPDLDEYVFCKVGAEDLYVNNSISLSDGISKEGDNQEENAQVQYRGRDIISRYACVREYIMEGKVMLLP</sequence>
<accession>A0A7S1BFA1</accession>
<feature type="compositionally biased region" description="Basic and acidic residues" evidence="6">
    <location>
        <begin position="27"/>
        <end position="41"/>
    </location>
</feature>
<dbReference type="CDD" id="cd11711">
    <property type="entry name" value="GINS_A_Sld5"/>
    <property type="match status" value="1"/>
</dbReference>
<dbReference type="InterPro" id="IPR036224">
    <property type="entry name" value="GINS_bundle-like_dom_sf"/>
</dbReference>
<dbReference type="Pfam" id="PF05916">
    <property type="entry name" value="Sld5"/>
    <property type="match status" value="1"/>
</dbReference>
<evidence type="ECO:0000259" key="7">
    <source>
        <dbReference type="Pfam" id="PF05916"/>
    </source>
</evidence>
<dbReference type="InterPro" id="IPR008591">
    <property type="entry name" value="GINS_Sld5"/>
</dbReference>
<evidence type="ECO:0000256" key="3">
    <source>
        <dbReference type="ARBA" id="ARBA00014804"/>
    </source>
</evidence>
<protein>
    <recommendedName>
        <fullName evidence="3">DNA replication complex GINS protein SLD5</fullName>
    </recommendedName>
</protein>
<reference evidence="9" key="1">
    <citation type="submission" date="2021-01" db="EMBL/GenBank/DDBJ databases">
        <authorList>
            <person name="Corre E."/>
            <person name="Pelletier E."/>
            <person name="Niang G."/>
            <person name="Scheremetjew M."/>
            <person name="Finn R."/>
            <person name="Kale V."/>
            <person name="Holt S."/>
            <person name="Cochrane G."/>
            <person name="Meng A."/>
            <person name="Brown T."/>
            <person name="Cohen L."/>
        </authorList>
    </citation>
    <scope>NUCLEOTIDE SEQUENCE</scope>
    <source>
        <strain evidence="9">308</strain>
    </source>
</reference>
<dbReference type="GO" id="GO:0006261">
    <property type="term" value="P:DNA-templated DNA replication"/>
    <property type="evidence" value="ECO:0007669"/>
    <property type="project" value="InterPro"/>
</dbReference>
<dbReference type="EMBL" id="HBFR01017549">
    <property type="protein sequence ID" value="CAD8885565.1"/>
    <property type="molecule type" value="Transcribed_RNA"/>
</dbReference>
<feature type="domain" description="DNA replication complex GINS protein SLD5 C-terminal" evidence="8">
    <location>
        <begin position="235"/>
        <end position="301"/>
    </location>
</feature>
<dbReference type="Pfam" id="PF16922">
    <property type="entry name" value="SLD5_C"/>
    <property type="match status" value="1"/>
</dbReference>
<evidence type="ECO:0000256" key="6">
    <source>
        <dbReference type="SAM" id="MobiDB-lite"/>
    </source>
</evidence>
<keyword evidence="5" id="KW-0539">Nucleus</keyword>
<dbReference type="GO" id="GO:0000727">
    <property type="term" value="P:double-strand break repair via break-induced replication"/>
    <property type="evidence" value="ECO:0007669"/>
    <property type="project" value="TreeGrafter"/>
</dbReference>
<feature type="compositionally biased region" description="Polar residues" evidence="6">
    <location>
        <begin position="42"/>
        <end position="59"/>
    </location>
</feature>
<evidence type="ECO:0000256" key="5">
    <source>
        <dbReference type="ARBA" id="ARBA00023242"/>
    </source>
</evidence>
<evidence type="ECO:0000256" key="4">
    <source>
        <dbReference type="ARBA" id="ARBA00022705"/>
    </source>
</evidence>
<dbReference type="InterPro" id="IPR038749">
    <property type="entry name" value="Sld5_GINS_A"/>
</dbReference>
<gene>
    <name evidence="9" type="ORF">CHYS00102_LOCUS12762</name>
</gene>
<dbReference type="PANTHER" id="PTHR21206:SF0">
    <property type="entry name" value="DNA REPLICATION COMPLEX GINS PROTEIN SLD5"/>
    <property type="match status" value="1"/>
</dbReference>